<proteinExistence type="predicted"/>
<accession>A0A2M8L7D2</accession>
<name>A0A2M8L7D2_9BACT</name>
<gene>
    <name evidence="1" type="ORF">COU97_01390</name>
</gene>
<feature type="non-terminal residue" evidence="1">
    <location>
        <position position="230"/>
    </location>
</feature>
<reference evidence="2" key="1">
    <citation type="submission" date="2017-09" db="EMBL/GenBank/DDBJ databases">
        <title>Depth-based differentiation of microbial function through sediment-hosted aquifers and enrichment of novel symbionts in the deep terrestrial subsurface.</title>
        <authorList>
            <person name="Probst A.J."/>
            <person name="Ladd B."/>
            <person name="Jarett J.K."/>
            <person name="Geller-Mcgrath D.E."/>
            <person name="Sieber C.M.K."/>
            <person name="Emerson J.B."/>
            <person name="Anantharaman K."/>
            <person name="Thomas B.C."/>
            <person name="Malmstrom R."/>
            <person name="Stieglmeier M."/>
            <person name="Klingl A."/>
            <person name="Woyke T."/>
            <person name="Ryan C.M."/>
            <person name="Banfield J.F."/>
        </authorList>
    </citation>
    <scope>NUCLEOTIDE SEQUENCE [LARGE SCALE GENOMIC DNA]</scope>
</reference>
<comment type="caution">
    <text evidence="1">The sequence shown here is derived from an EMBL/GenBank/DDBJ whole genome shotgun (WGS) entry which is preliminary data.</text>
</comment>
<organism evidence="1 2">
    <name type="scientific">Candidatus Shapirobacteria bacterium CG10_big_fil_rev_8_21_14_0_10_48_15</name>
    <dbReference type="NCBI Taxonomy" id="1974484"/>
    <lineage>
        <taxon>Bacteria</taxon>
        <taxon>Candidatus Shapironibacteriota</taxon>
    </lineage>
</organism>
<dbReference type="AlphaFoldDB" id="A0A2M8L7D2"/>
<dbReference type="Proteomes" id="UP000231579">
    <property type="component" value="Unassembled WGS sequence"/>
</dbReference>
<dbReference type="EMBL" id="PFEM01000020">
    <property type="protein sequence ID" value="PJE70132.1"/>
    <property type="molecule type" value="Genomic_DNA"/>
</dbReference>
<protein>
    <submittedName>
        <fullName evidence="1">Uncharacterized protein</fullName>
    </submittedName>
</protein>
<evidence type="ECO:0000313" key="2">
    <source>
        <dbReference type="Proteomes" id="UP000231579"/>
    </source>
</evidence>
<evidence type="ECO:0000313" key="1">
    <source>
        <dbReference type="EMBL" id="PJE70132.1"/>
    </source>
</evidence>
<sequence length="230" mass="25129">MPKNLSKVRLIIGLLSFLILLASVTSALVLVRQRQETKTQAGQHDPPVCPDLQTLAITPGEVKTVTGRIRSPGEDVYIFIKNTGQYIEDWSGLMLWRIVENTCPVLTFNGGSCNRGDYFCDVSATITAPTTPGSCNFCIGFENDDGSCQWCYSMSVATPTLTPTPTPTATPTPTITPTIPITPTPTIDYRSCNETCNYQPNLICESGLVCNHSNLWSCRNPNCPDEIDCL</sequence>